<evidence type="ECO:0000256" key="5">
    <source>
        <dbReference type="ARBA" id="ARBA00022862"/>
    </source>
</evidence>
<dbReference type="InterPro" id="IPR000866">
    <property type="entry name" value="AhpC/TSA"/>
</dbReference>
<dbReference type="GO" id="GO:0045454">
    <property type="term" value="P:cell redox homeostasis"/>
    <property type="evidence" value="ECO:0007669"/>
    <property type="project" value="TreeGrafter"/>
</dbReference>
<dbReference type="NCBIfam" id="NF006960">
    <property type="entry name" value="PRK09437.1"/>
    <property type="match status" value="1"/>
</dbReference>
<protein>
    <recommendedName>
        <fullName evidence="3">thioredoxin-dependent peroxiredoxin</fullName>
        <ecNumber evidence="3">1.11.1.24</ecNumber>
    </recommendedName>
    <alternativeName>
        <fullName evidence="9">Thioredoxin peroxidase</fullName>
    </alternativeName>
    <alternativeName>
        <fullName evidence="11">Thioredoxin-dependent peroxiredoxin Bcp</fullName>
    </alternativeName>
</protein>
<organism evidence="14 15">
    <name type="scientific">Hoylesella loescheii DSM 19665 = JCM 12249 = ATCC 15930</name>
    <dbReference type="NCBI Taxonomy" id="1122985"/>
    <lineage>
        <taxon>Bacteria</taxon>
        <taxon>Pseudomonadati</taxon>
        <taxon>Bacteroidota</taxon>
        <taxon>Bacteroidia</taxon>
        <taxon>Bacteroidales</taxon>
        <taxon>Prevotellaceae</taxon>
        <taxon>Hoylesella</taxon>
    </lineage>
</organism>
<dbReference type="HOGENOM" id="CLU_042529_14_1_10"/>
<dbReference type="InterPro" id="IPR013766">
    <property type="entry name" value="Thioredoxin_domain"/>
</dbReference>
<keyword evidence="5" id="KW-0049">Antioxidant</keyword>
<keyword evidence="4" id="KW-0575">Peroxidase</keyword>
<evidence type="ECO:0000256" key="7">
    <source>
        <dbReference type="ARBA" id="ARBA00023157"/>
    </source>
</evidence>
<dbReference type="AlphaFoldDB" id="A0A069QIC5"/>
<dbReference type="Proteomes" id="UP000027442">
    <property type="component" value="Unassembled WGS sequence"/>
</dbReference>
<dbReference type="EC" id="1.11.1.24" evidence="3"/>
<evidence type="ECO:0000256" key="2">
    <source>
        <dbReference type="ARBA" id="ARBA00011245"/>
    </source>
</evidence>
<dbReference type="PANTHER" id="PTHR42801">
    <property type="entry name" value="THIOREDOXIN-DEPENDENT PEROXIDE REDUCTASE"/>
    <property type="match status" value="1"/>
</dbReference>
<dbReference type="GO" id="GO:0008379">
    <property type="term" value="F:thioredoxin peroxidase activity"/>
    <property type="evidence" value="ECO:0007669"/>
    <property type="project" value="TreeGrafter"/>
</dbReference>
<evidence type="ECO:0000256" key="12">
    <source>
        <dbReference type="ARBA" id="ARBA00049091"/>
    </source>
</evidence>
<evidence type="ECO:0000313" key="15">
    <source>
        <dbReference type="Proteomes" id="UP000027442"/>
    </source>
</evidence>
<dbReference type="InterPro" id="IPR036249">
    <property type="entry name" value="Thioredoxin-like_sf"/>
</dbReference>
<comment type="caution">
    <text evidence="14">The sequence shown here is derived from an EMBL/GenBank/DDBJ whole genome shotgun (WGS) entry which is preliminary data.</text>
</comment>
<accession>A0A069QIC5</accession>
<evidence type="ECO:0000256" key="1">
    <source>
        <dbReference type="ARBA" id="ARBA00003330"/>
    </source>
</evidence>
<dbReference type="FunFam" id="3.40.30.10:FF:000007">
    <property type="entry name" value="Thioredoxin-dependent thiol peroxidase"/>
    <property type="match status" value="1"/>
</dbReference>
<dbReference type="GO" id="GO:0005737">
    <property type="term" value="C:cytoplasm"/>
    <property type="evidence" value="ECO:0007669"/>
    <property type="project" value="TreeGrafter"/>
</dbReference>
<evidence type="ECO:0000256" key="10">
    <source>
        <dbReference type="ARBA" id="ARBA00038489"/>
    </source>
</evidence>
<dbReference type="Gene3D" id="3.40.30.10">
    <property type="entry name" value="Glutaredoxin"/>
    <property type="match status" value="1"/>
</dbReference>
<dbReference type="EMBL" id="JNGW01000093">
    <property type="protein sequence ID" value="KDR51789.1"/>
    <property type="molecule type" value="Genomic_DNA"/>
</dbReference>
<keyword evidence="15" id="KW-1185">Reference proteome</keyword>
<comment type="similarity">
    <text evidence="10">Belongs to the peroxiredoxin family. BCP/PrxQ subfamily.</text>
</comment>
<dbReference type="PANTHER" id="PTHR42801:SF4">
    <property type="entry name" value="AHPC_TSA FAMILY PROTEIN"/>
    <property type="match status" value="1"/>
</dbReference>
<dbReference type="GO" id="GO:0034599">
    <property type="term" value="P:cellular response to oxidative stress"/>
    <property type="evidence" value="ECO:0007669"/>
    <property type="project" value="TreeGrafter"/>
</dbReference>
<sequence length="178" mass="20479">MSFNGYKAFRKLMFIFVPTNKRKGIIIMMEIGSKAPEVLGHDENGKEIRLSDFKGKKLVLYFYPKDLTSGCTTQACNLRDNYAELKKQGYAVVGVSVNDEKSHKKFIEKHDLPFPLIADTEQKLVEEFGVWGEKSMYGRKYFGTFRTTFIINEEGVITRIMLPKEIKVKEHAQQILGK</sequence>
<dbReference type="eggNOG" id="COG1225">
    <property type="taxonomic scope" value="Bacteria"/>
</dbReference>
<name>A0A069QIC5_HOYLO</name>
<dbReference type="InterPro" id="IPR050924">
    <property type="entry name" value="Peroxiredoxin_BCP/PrxQ"/>
</dbReference>
<dbReference type="CDD" id="cd03017">
    <property type="entry name" value="PRX_BCP"/>
    <property type="match status" value="1"/>
</dbReference>
<evidence type="ECO:0000259" key="13">
    <source>
        <dbReference type="PROSITE" id="PS51352"/>
    </source>
</evidence>
<gene>
    <name evidence="14" type="ORF">HMPREF1991_02139</name>
</gene>
<evidence type="ECO:0000256" key="11">
    <source>
        <dbReference type="ARBA" id="ARBA00042639"/>
    </source>
</evidence>
<comment type="subunit">
    <text evidence="2">Monomer.</text>
</comment>
<evidence type="ECO:0000256" key="8">
    <source>
        <dbReference type="ARBA" id="ARBA00023284"/>
    </source>
</evidence>
<dbReference type="Pfam" id="PF00578">
    <property type="entry name" value="AhpC-TSA"/>
    <property type="match status" value="1"/>
</dbReference>
<dbReference type="SUPFAM" id="SSF52833">
    <property type="entry name" value="Thioredoxin-like"/>
    <property type="match status" value="1"/>
</dbReference>
<reference evidence="14 15" key="1">
    <citation type="submission" date="2013-08" db="EMBL/GenBank/DDBJ databases">
        <authorList>
            <person name="Weinstock G."/>
            <person name="Sodergren E."/>
            <person name="Wylie T."/>
            <person name="Fulton L."/>
            <person name="Fulton R."/>
            <person name="Fronick C."/>
            <person name="O'Laughlin M."/>
            <person name="Godfrey J."/>
            <person name="Miner T."/>
            <person name="Herter B."/>
            <person name="Appelbaum E."/>
            <person name="Cordes M."/>
            <person name="Lek S."/>
            <person name="Wollam A."/>
            <person name="Pepin K.H."/>
            <person name="Palsikar V.B."/>
            <person name="Mitreva M."/>
            <person name="Wilson R.K."/>
        </authorList>
    </citation>
    <scope>NUCLEOTIDE SEQUENCE [LARGE SCALE GENOMIC DNA]</scope>
    <source>
        <strain evidence="14 15">ATCC 15930</strain>
    </source>
</reference>
<feature type="domain" description="Thioredoxin" evidence="13">
    <location>
        <begin position="29"/>
        <end position="178"/>
    </location>
</feature>
<keyword evidence="7" id="KW-1015">Disulfide bond</keyword>
<comment type="catalytic activity">
    <reaction evidence="12">
        <text>a hydroperoxide + [thioredoxin]-dithiol = an alcohol + [thioredoxin]-disulfide + H2O</text>
        <dbReference type="Rhea" id="RHEA:62620"/>
        <dbReference type="Rhea" id="RHEA-COMP:10698"/>
        <dbReference type="Rhea" id="RHEA-COMP:10700"/>
        <dbReference type="ChEBI" id="CHEBI:15377"/>
        <dbReference type="ChEBI" id="CHEBI:29950"/>
        <dbReference type="ChEBI" id="CHEBI:30879"/>
        <dbReference type="ChEBI" id="CHEBI:35924"/>
        <dbReference type="ChEBI" id="CHEBI:50058"/>
        <dbReference type="EC" id="1.11.1.24"/>
    </reaction>
</comment>
<evidence type="ECO:0000256" key="3">
    <source>
        <dbReference type="ARBA" id="ARBA00013017"/>
    </source>
</evidence>
<evidence type="ECO:0000313" key="14">
    <source>
        <dbReference type="EMBL" id="KDR51789.1"/>
    </source>
</evidence>
<dbReference type="PATRIC" id="fig|1122985.7.peg.2217"/>
<proteinExistence type="inferred from homology"/>
<evidence type="ECO:0000256" key="9">
    <source>
        <dbReference type="ARBA" id="ARBA00032824"/>
    </source>
</evidence>
<dbReference type="PROSITE" id="PS51352">
    <property type="entry name" value="THIOREDOXIN_2"/>
    <property type="match status" value="1"/>
</dbReference>
<keyword evidence="8" id="KW-0676">Redox-active center</keyword>
<keyword evidence="6" id="KW-0560">Oxidoreductase</keyword>
<comment type="function">
    <text evidence="1">Thiol-specific peroxidase that catalyzes the reduction of hydrogen peroxide and organic hydroperoxides to water and alcohols, respectively. Plays a role in cell protection against oxidative stress by detoxifying peroxides and as sensor of hydrogen peroxide-mediated signaling events.</text>
</comment>
<evidence type="ECO:0000256" key="4">
    <source>
        <dbReference type="ARBA" id="ARBA00022559"/>
    </source>
</evidence>
<evidence type="ECO:0000256" key="6">
    <source>
        <dbReference type="ARBA" id="ARBA00023002"/>
    </source>
</evidence>